<dbReference type="KEGG" id="pphe:PP2015_2527"/>
<keyword evidence="3" id="KW-1003">Cell membrane</keyword>
<sequence length="341" mass="37919">MTDNQSAQLKPGRRINVGDVGETQKELETGKRFEIVEELDVIDESSEFEQELEPIFKPKTSRFNFKGIFVISLLLLIAVETGYTIIEAMQESILLAGLYGFVLTTALLVLSKFLFKEAVSLKALKQQNLRQNDALRLMSSTQIGEAETWLEPLLTQHTDAEVKEFKACLKPHHTDKEVLQLYQTTLLVSKDEQAKAIINQHAKTSALLVSLSPMALLDMLSVLWRGISLIEKISQHYGIKLAYRSRIMLYKQLVKQMLFAGASELVSDLAATSLGAELLGKLSARAAQGLSAGVFTARLGYKAMELCRPLPKLEQKQSLLGQSAQGILKALLERTKPSKND</sequence>
<keyword evidence="5 8" id="KW-0812">Transmembrane</keyword>
<dbReference type="Proteomes" id="UP000061457">
    <property type="component" value="Chromosome I"/>
</dbReference>
<comment type="subcellular location">
    <subcellularLocation>
        <location evidence="1">Cell inner membrane</location>
        <topology evidence="1">Multi-pass membrane protein</topology>
    </subcellularLocation>
</comment>
<keyword evidence="4" id="KW-0997">Cell inner membrane</keyword>
<feature type="transmembrane region" description="Helical" evidence="8">
    <location>
        <begin position="92"/>
        <end position="115"/>
    </location>
</feature>
<dbReference type="RefSeq" id="WP_058030710.1">
    <property type="nucleotide sequence ID" value="NZ_CP013187.1"/>
</dbReference>
<comment type="similarity">
    <text evidence="2">Belongs to the UPF0283 family.</text>
</comment>
<protein>
    <submittedName>
        <fullName evidence="9">TIGR01620 family protein</fullName>
    </submittedName>
</protein>
<dbReference type="InterPro" id="IPR006507">
    <property type="entry name" value="UPF0283"/>
</dbReference>
<dbReference type="PATRIC" id="fig|161398.10.peg.2581"/>
<evidence type="ECO:0000256" key="1">
    <source>
        <dbReference type="ARBA" id="ARBA00004429"/>
    </source>
</evidence>
<evidence type="ECO:0000256" key="4">
    <source>
        <dbReference type="ARBA" id="ARBA00022519"/>
    </source>
</evidence>
<organism evidence="9 10">
    <name type="scientific">Pseudoalteromonas phenolica</name>
    <dbReference type="NCBI Taxonomy" id="161398"/>
    <lineage>
        <taxon>Bacteria</taxon>
        <taxon>Pseudomonadati</taxon>
        <taxon>Pseudomonadota</taxon>
        <taxon>Gammaproteobacteria</taxon>
        <taxon>Alteromonadales</taxon>
        <taxon>Pseudoalteromonadaceae</taxon>
        <taxon>Pseudoalteromonas</taxon>
    </lineage>
</organism>
<evidence type="ECO:0000313" key="10">
    <source>
        <dbReference type="Proteomes" id="UP000061457"/>
    </source>
</evidence>
<dbReference type="PANTHER" id="PTHR39342:SF1">
    <property type="entry name" value="UPF0283 MEMBRANE PROTEIN YCJF"/>
    <property type="match status" value="1"/>
</dbReference>
<dbReference type="GO" id="GO:0005886">
    <property type="term" value="C:plasma membrane"/>
    <property type="evidence" value="ECO:0007669"/>
    <property type="project" value="UniProtKB-SubCell"/>
</dbReference>
<dbReference type="InterPro" id="IPR021147">
    <property type="entry name" value="DUF697"/>
</dbReference>
<evidence type="ECO:0000256" key="7">
    <source>
        <dbReference type="ARBA" id="ARBA00023136"/>
    </source>
</evidence>
<keyword evidence="7 8" id="KW-0472">Membrane</keyword>
<dbReference type="Pfam" id="PF05128">
    <property type="entry name" value="DUF697"/>
    <property type="match status" value="1"/>
</dbReference>
<reference evidence="9 10" key="1">
    <citation type="submission" date="2015-11" db="EMBL/GenBank/DDBJ databases">
        <authorList>
            <person name="Zhang Y."/>
            <person name="Guo Z."/>
        </authorList>
    </citation>
    <scope>NUCLEOTIDE SEQUENCE [LARGE SCALE GENOMIC DNA]</scope>
    <source>
        <strain evidence="9 10">KCTC 12086</strain>
    </source>
</reference>
<name>A0A0S2K462_9GAMM</name>
<evidence type="ECO:0000256" key="8">
    <source>
        <dbReference type="SAM" id="Phobius"/>
    </source>
</evidence>
<dbReference type="STRING" id="161398.PP2015_2527"/>
<evidence type="ECO:0000256" key="5">
    <source>
        <dbReference type="ARBA" id="ARBA00022692"/>
    </source>
</evidence>
<evidence type="ECO:0000256" key="3">
    <source>
        <dbReference type="ARBA" id="ARBA00022475"/>
    </source>
</evidence>
<accession>A0A0S2K462</accession>
<evidence type="ECO:0000313" key="9">
    <source>
        <dbReference type="EMBL" id="ALO43017.1"/>
    </source>
</evidence>
<keyword evidence="10" id="KW-1185">Reference proteome</keyword>
<proteinExistence type="inferred from homology"/>
<keyword evidence="6 8" id="KW-1133">Transmembrane helix</keyword>
<dbReference type="EMBL" id="CP013187">
    <property type="protein sequence ID" value="ALO43017.1"/>
    <property type="molecule type" value="Genomic_DNA"/>
</dbReference>
<dbReference type="PANTHER" id="PTHR39342">
    <property type="entry name" value="UPF0283 MEMBRANE PROTEIN YCJF"/>
    <property type="match status" value="1"/>
</dbReference>
<dbReference type="NCBIfam" id="TIGR01620">
    <property type="entry name" value="hyp_HI0043"/>
    <property type="match status" value="1"/>
</dbReference>
<evidence type="ECO:0000256" key="6">
    <source>
        <dbReference type="ARBA" id="ARBA00022989"/>
    </source>
</evidence>
<gene>
    <name evidence="9" type="ORF">PP2015_2527</name>
</gene>
<evidence type="ECO:0000256" key="2">
    <source>
        <dbReference type="ARBA" id="ARBA00008255"/>
    </source>
</evidence>
<dbReference type="AlphaFoldDB" id="A0A0S2K462"/>
<feature type="transmembrane region" description="Helical" evidence="8">
    <location>
        <begin position="67"/>
        <end position="86"/>
    </location>
</feature>
<dbReference type="OrthoDB" id="958025at2"/>